<dbReference type="Pfam" id="PF02322">
    <property type="entry name" value="Cyt_bd_oxida_II"/>
    <property type="match status" value="1"/>
</dbReference>
<comment type="similarity">
    <text evidence="2">Belongs to the cytochrome ubiquinol oxidase subunit 2 family.</text>
</comment>
<evidence type="ECO:0000256" key="2">
    <source>
        <dbReference type="ARBA" id="ARBA00007543"/>
    </source>
</evidence>
<accession>A0ABU2S0T9</accession>
<name>A0ABU2S0T9_9ACTN</name>
<proteinExistence type="inferred from homology"/>
<evidence type="ECO:0000256" key="7">
    <source>
        <dbReference type="SAM" id="Phobius"/>
    </source>
</evidence>
<sequence length="255" mass="27259">MELTAALLLGLFFAGYFLLGGADIGLGMLLPYLGRDRAERDLVAAGFWPMFLANEVWLVAAAGVFIGCFPHLEGELFSGLLLVLVPVLAGWMIRDAGIWWRRQLPAAGDVLIVVGSWLLALGWGWAVASLLSEHHDAPAPFAVGAPTAAAVALLFMTHGMGYAALRLTGRPFQRARMMAGRRAGGNSFALTSVVMAAMPVLAGAGLPLTEHAADERSLRLLVPVLIAVLPLLIAAQAWLWRTFGGRAEPTDRAYF</sequence>
<feature type="transmembrane region" description="Helical" evidence="7">
    <location>
        <begin position="220"/>
        <end position="240"/>
    </location>
</feature>
<reference evidence="9" key="1">
    <citation type="submission" date="2023-07" db="EMBL/GenBank/DDBJ databases">
        <title>30 novel species of actinomycetes from the DSMZ collection.</title>
        <authorList>
            <person name="Nouioui I."/>
        </authorList>
    </citation>
    <scope>NUCLEOTIDE SEQUENCE [LARGE SCALE GENOMIC DNA]</scope>
    <source>
        <strain evidence="9">DSM 41886</strain>
    </source>
</reference>
<evidence type="ECO:0000256" key="5">
    <source>
        <dbReference type="ARBA" id="ARBA00022989"/>
    </source>
</evidence>
<dbReference type="PANTHER" id="PTHR43141:SF4">
    <property type="entry name" value="CYTOCHROME BD2 SUBUNIT II"/>
    <property type="match status" value="1"/>
</dbReference>
<keyword evidence="9" id="KW-1185">Reference proteome</keyword>
<feature type="transmembrane region" description="Helical" evidence="7">
    <location>
        <begin position="42"/>
        <end position="64"/>
    </location>
</feature>
<gene>
    <name evidence="8" type="ORF">RM779_05495</name>
</gene>
<keyword evidence="3" id="KW-1003">Cell membrane</keyword>
<keyword evidence="6 7" id="KW-0472">Membrane</keyword>
<keyword evidence="4 7" id="KW-0812">Transmembrane</keyword>
<keyword evidence="5 7" id="KW-1133">Transmembrane helix</keyword>
<comment type="subcellular location">
    <subcellularLocation>
        <location evidence="1">Cell membrane</location>
        <topology evidence="1">Multi-pass membrane protein</topology>
    </subcellularLocation>
</comment>
<feature type="transmembrane region" description="Helical" evidence="7">
    <location>
        <begin position="188"/>
        <end position="208"/>
    </location>
</feature>
<organism evidence="8 9">
    <name type="scientific">Streptomyces johnsoniae</name>
    <dbReference type="NCBI Taxonomy" id="3075532"/>
    <lineage>
        <taxon>Bacteria</taxon>
        <taxon>Bacillati</taxon>
        <taxon>Actinomycetota</taxon>
        <taxon>Actinomycetes</taxon>
        <taxon>Kitasatosporales</taxon>
        <taxon>Streptomycetaceae</taxon>
        <taxon>Streptomyces</taxon>
    </lineage>
</organism>
<evidence type="ECO:0000256" key="6">
    <source>
        <dbReference type="ARBA" id="ARBA00023136"/>
    </source>
</evidence>
<evidence type="ECO:0000256" key="4">
    <source>
        <dbReference type="ARBA" id="ARBA00022692"/>
    </source>
</evidence>
<evidence type="ECO:0000313" key="9">
    <source>
        <dbReference type="Proteomes" id="UP001183615"/>
    </source>
</evidence>
<dbReference type="PANTHER" id="PTHR43141">
    <property type="entry name" value="CYTOCHROME BD2 SUBUNIT II"/>
    <property type="match status" value="1"/>
</dbReference>
<comment type="caution">
    <text evidence="8">The sequence shown here is derived from an EMBL/GenBank/DDBJ whole genome shotgun (WGS) entry which is preliminary data.</text>
</comment>
<feature type="transmembrane region" description="Helical" evidence="7">
    <location>
        <begin position="106"/>
        <end position="128"/>
    </location>
</feature>
<feature type="transmembrane region" description="Helical" evidence="7">
    <location>
        <begin position="6"/>
        <end position="30"/>
    </location>
</feature>
<evidence type="ECO:0000256" key="3">
    <source>
        <dbReference type="ARBA" id="ARBA00022475"/>
    </source>
</evidence>
<feature type="transmembrane region" description="Helical" evidence="7">
    <location>
        <begin position="148"/>
        <end position="167"/>
    </location>
</feature>
<evidence type="ECO:0000256" key="1">
    <source>
        <dbReference type="ARBA" id="ARBA00004651"/>
    </source>
</evidence>
<dbReference type="InterPro" id="IPR003317">
    <property type="entry name" value="Cyt-d_oxidase_su2"/>
</dbReference>
<dbReference type="RefSeq" id="WP_311616321.1">
    <property type="nucleotide sequence ID" value="NZ_JAVREV010000002.1"/>
</dbReference>
<protein>
    <submittedName>
        <fullName evidence="8">Cytochrome d ubiquinol oxidase subunit II</fullName>
    </submittedName>
</protein>
<dbReference type="Proteomes" id="UP001183615">
    <property type="component" value="Unassembled WGS sequence"/>
</dbReference>
<dbReference type="EMBL" id="JAVREV010000002">
    <property type="protein sequence ID" value="MDT0442054.1"/>
    <property type="molecule type" value="Genomic_DNA"/>
</dbReference>
<evidence type="ECO:0000313" key="8">
    <source>
        <dbReference type="EMBL" id="MDT0442054.1"/>
    </source>
</evidence>
<feature type="transmembrane region" description="Helical" evidence="7">
    <location>
        <begin position="76"/>
        <end position="94"/>
    </location>
</feature>